<accession>A0A0H2RF48</accession>
<keyword evidence="3" id="KW-0732">Signal</keyword>
<keyword evidence="5" id="KW-1185">Reference proteome</keyword>
<keyword evidence="2" id="KW-0812">Transmembrane</keyword>
<evidence type="ECO:0000256" key="3">
    <source>
        <dbReference type="SAM" id="SignalP"/>
    </source>
</evidence>
<dbReference type="EMBL" id="KQ086103">
    <property type="protein sequence ID" value="KLO08173.1"/>
    <property type="molecule type" value="Genomic_DNA"/>
</dbReference>
<proteinExistence type="predicted"/>
<feature type="region of interest" description="Disordered" evidence="1">
    <location>
        <begin position="234"/>
        <end position="300"/>
    </location>
</feature>
<feature type="compositionally biased region" description="Polar residues" evidence="1">
    <location>
        <begin position="241"/>
        <end position="254"/>
    </location>
</feature>
<feature type="compositionally biased region" description="Basic and acidic residues" evidence="1">
    <location>
        <begin position="476"/>
        <end position="487"/>
    </location>
</feature>
<organism evidence="4 5">
    <name type="scientific">Schizopora paradoxa</name>
    <dbReference type="NCBI Taxonomy" id="27342"/>
    <lineage>
        <taxon>Eukaryota</taxon>
        <taxon>Fungi</taxon>
        <taxon>Dikarya</taxon>
        <taxon>Basidiomycota</taxon>
        <taxon>Agaricomycotina</taxon>
        <taxon>Agaricomycetes</taxon>
        <taxon>Hymenochaetales</taxon>
        <taxon>Schizoporaceae</taxon>
        <taxon>Schizopora</taxon>
    </lineage>
</organism>
<feature type="chain" id="PRO_5005201451" evidence="3">
    <location>
        <begin position="21"/>
        <end position="487"/>
    </location>
</feature>
<dbReference type="AlphaFoldDB" id="A0A0H2RF48"/>
<evidence type="ECO:0000256" key="2">
    <source>
        <dbReference type="SAM" id="Phobius"/>
    </source>
</evidence>
<dbReference type="STRING" id="27342.A0A0H2RF48"/>
<keyword evidence="2" id="KW-0472">Membrane</keyword>
<name>A0A0H2RF48_9AGAM</name>
<feature type="region of interest" description="Disordered" evidence="1">
    <location>
        <begin position="381"/>
        <end position="487"/>
    </location>
</feature>
<feature type="region of interest" description="Disordered" evidence="1">
    <location>
        <begin position="328"/>
        <end position="367"/>
    </location>
</feature>
<feature type="compositionally biased region" description="Polar residues" evidence="1">
    <location>
        <begin position="281"/>
        <end position="298"/>
    </location>
</feature>
<dbReference type="OrthoDB" id="3362711at2759"/>
<evidence type="ECO:0000256" key="1">
    <source>
        <dbReference type="SAM" id="MobiDB-lite"/>
    </source>
</evidence>
<reference evidence="4 5" key="1">
    <citation type="submission" date="2015-04" db="EMBL/GenBank/DDBJ databases">
        <title>Complete genome sequence of Schizopora paradoxa KUC8140, a cosmopolitan wood degrader in East Asia.</title>
        <authorList>
            <consortium name="DOE Joint Genome Institute"/>
            <person name="Min B."/>
            <person name="Park H."/>
            <person name="Jang Y."/>
            <person name="Kim J.-J."/>
            <person name="Kim K.H."/>
            <person name="Pangilinan J."/>
            <person name="Lipzen A."/>
            <person name="Riley R."/>
            <person name="Grigoriev I.V."/>
            <person name="Spatafora J.W."/>
            <person name="Choi I.-G."/>
        </authorList>
    </citation>
    <scope>NUCLEOTIDE SEQUENCE [LARGE SCALE GENOMIC DNA]</scope>
    <source>
        <strain evidence="4 5">KUC8140</strain>
    </source>
</reference>
<feature type="compositionally biased region" description="Low complexity" evidence="1">
    <location>
        <begin position="386"/>
        <end position="399"/>
    </location>
</feature>
<dbReference type="Proteomes" id="UP000053477">
    <property type="component" value="Unassembled WGS sequence"/>
</dbReference>
<feature type="transmembrane region" description="Helical" evidence="2">
    <location>
        <begin position="196"/>
        <end position="217"/>
    </location>
</feature>
<dbReference type="InParanoid" id="A0A0H2RF48"/>
<feature type="signal peptide" evidence="3">
    <location>
        <begin position="1"/>
        <end position="20"/>
    </location>
</feature>
<feature type="compositionally biased region" description="Polar residues" evidence="1">
    <location>
        <begin position="422"/>
        <end position="457"/>
    </location>
</feature>
<evidence type="ECO:0000313" key="5">
    <source>
        <dbReference type="Proteomes" id="UP000053477"/>
    </source>
</evidence>
<evidence type="ECO:0000313" key="4">
    <source>
        <dbReference type="EMBL" id="KLO08173.1"/>
    </source>
</evidence>
<sequence>MWGMKPVYLSIVCGASLAMASPRRLDKRSVQSQAVCIDEFSWMTNSVNQNPCLVAAWLLSQCAGGDWTMPQLPNAQNHYGTPGFGSISPSLCSCSWATYNTLQACAVCQGVSFNTAILTWNAYDPNCTASFVSAPQPWSSSVVIPEDTAIPFWAETDPTKWEDSTFDPVAAQNIAEQNKPDLTEADRNKKSSHTGAIVGGVVGGIAAVLAIGVAFFWRRRHNRRLSLGASSRVPFRPMHAQSPSDFSTQQLSEFSSTPSPGPGGPLSMAASTYPNRPPMHQHNSSMHSIQNMSYSSHSPELGMLPPGAAMPVVGGVAMGVVPLNSPPSSYNSKGVPPGGAGHAHTLSNQSNMSTNPSTHERSMSSLSDAPEGAIMPFIMPSADQDTSMTSSNVVTSTPVRKTERMNPPAYSPSPASSPEENMFNSSMARMSSFSQASTDAHATGADSQAMSGTTLLQDSIDPTVINSPVAEEPEEEDHHGYPADRKV</sequence>
<gene>
    <name evidence="4" type="ORF">SCHPADRAFT_1001121</name>
</gene>
<keyword evidence="2" id="KW-1133">Transmembrane helix</keyword>
<feature type="compositionally biased region" description="Polar residues" evidence="1">
    <location>
        <begin position="345"/>
        <end position="367"/>
    </location>
</feature>
<protein>
    <submittedName>
        <fullName evidence="4">Uncharacterized protein</fullName>
    </submittedName>
</protein>